<evidence type="ECO:0000259" key="4">
    <source>
        <dbReference type="Pfam" id="PF14244"/>
    </source>
</evidence>
<keyword evidence="6" id="KW-1185">Reference proteome</keyword>
<feature type="transmembrane region" description="Helical" evidence="2">
    <location>
        <begin position="524"/>
        <end position="543"/>
    </location>
</feature>
<dbReference type="Proteomes" id="UP000694864">
    <property type="component" value="Chromosome 12"/>
</dbReference>
<protein>
    <submittedName>
        <fullName evidence="7">Uncharacterized protein LOC109128035</fullName>
    </submittedName>
</protein>
<proteinExistence type="predicted"/>
<gene>
    <name evidence="7" type="primary">LOC109128035</name>
</gene>
<dbReference type="PANTHER" id="PTHR37610:SF97">
    <property type="entry name" value="RETROTRANSPOSON GAG DOMAIN-CONTAINING PROTEIN"/>
    <property type="match status" value="1"/>
</dbReference>
<organism evidence="6 7">
    <name type="scientific">Camelina sativa</name>
    <name type="common">False flax</name>
    <name type="synonym">Myagrum sativum</name>
    <dbReference type="NCBI Taxonomy" id="90675"/>
    <lineage>
        <taxon>Eukaryota</taxon>
        <taxon>Viridiplantae</taxon>
        <taxon>Streptophyta</taxon>
        <taxon>Embryophyta</taxon>
        <taxon>Tracheophyta</taxon>
        <taxon>Spermatophyta</taxon>
        <taxon>Magnoliopsida</taxon>
        <taxon>eudicotyledons</taxon>
        <taxon>Gunneridae</taxon>
        <taxon>Pentapetalae</taxon>
        <taxon>rosids</taxon>
        <taxon>malvids</taxon>
        <taxon>Brassicales</taxon>
        <taxon>Brassicaceae</taxon>
        <taxon>Camelineae</taxon>
        <taxon>Camelina</taxon>
    </lineage>
</organism>
<keyword evidence="2" id="KW-0812">Transmembrane</keyword>
<evidence type="ECO:0000256" key="1">
    <source>
        <dbReference type="SAM" id="MobiDB-lite"/>
    </source>
</evidence>
<feature type="region of interest" description="Disordered" evidence="1">
    <location>
        <begin position="293"/>
        <end position="342"/>
    </location>
</feature>
<dbReference type="RefSeq" id="XP_019089255.1">
    <property type="nucleotide sequence ID" value="XM_019233710.1"/>
</dbReference>
<feature type="transmembrane region" description="Helical" evidence="2">
    <location>
        <begin position="563"/>
        <end position="587"/>
    </location>
</feature>
<feature type="compositionally biased region" description="Polar residues" evidence="1">
    <location>
        <begin position="331"/>
        <end position="342"/>
    </location>
</feature>
<reference evidence="6" key="1">
    <citation type="journal article" date="2014" name="Nat. Commun.">
        <title>The emerging biofuel crop Camelina sativa retains a highly undifferentiated hexaploid genome structure.</title>
        <authorList>
            <person name="Kagale S."/>
            <person name="Koh C."/>
            <person name="Nixon J."/>
            <person name="Bollina V."/>
            <person name="Clarke W.E."/>
            <person name="Tuteja R."/>
            <person name="Spillane C."/>
            <person name="Robinson S.J."/>
            <person name="Links M.G."/>
            <person name="Clarke C."/>
            <person name="Higgins E.E."/>
            <person name="Huebert T."/>
            <person name="Sharpe A.G."/>
            <person name="Parkin I.A."/>
        </authorList>
    </citation>
    <scope>NUCLEOTIDE SEQUENCE [LARGE SCALE GENOMIC DNA]</scope>
    <source>
        <strain evidence="6">cv. DH55</strain>
    </source>
</reference>
<dbReference type="Pfam" id="PF14244">
    <property type="entry name" value="Retrotran_gag_3"/>
    <property type="match status" value="1"/>
</dbReference>
<dbReference type="Pfam" id="PF22936">
    <property type="entry name" value="Pol_BBD"/>
    <property type="match status" value="1"/>
</dbReference>
<dbReference type="PANTHER" id="PTHR37610">
    <property type="entry name" value="CCHC-TYPE DOMAIN-CONTAINING PROTEIN"/>
    <property type="match status" value="1"/>
</dbReference>
<dbReference type="GeneID" id="109128035"/>
<feature type="compositionally biased region" description="Low complexity" evidence="1">
    <location>
        <begin position="304"/>
        <end position="323"/>
    </location>
</feature>
<feature type="domain" description="Retrotransposon Copia-like N-terminal" evidence="4">
    <location>
        <begin position="16"/>
        <end position="62"/>
    </location>
</feature>
<evidence type="ECO:0000259" key="3">
    <source>
        <dbReference type="Pfam" id="PF13976"/>
    </source>
</evidence>
<name>A0ABM1QR67_CAMSA</name>
<keyword evidence="2" id="KW-1133">Transmembrane helix</keyword>
<evidence type="ECO:0000256" key="2">
    <source>
        <dbReference type="SAM" id="Phobius"/>
    </source>
</evidence>
<feature type="domain" description="Retrovirus-related Pol polyprotein from transposon TNT 1-94-like beta-barrel" evidence="5">
    <location>
        <begin position="377"/>
        <end position="450"/>
    </location>
</feature>
<evidence type="ECO:0000313" key="6">
    <source>
        <dbReference type="Proteomes" id="UP000694864"/>
    </source>
</evidence>
<dbReference type="InterPro" id="IPR054722">
    <property type="entry name" value="PolX-like_BBD"/>
</dbReference>
<evidence type="ECO:0000313" key="7">
    <source>
        <dbReference type="RefSeq" id="XP_019089255.1"/>
    </source>
</evidence>
<evidence type="ECO:0000259" key="5">
    <source>
        <dbReference type="Pfam" id="PF22936"/>
    </source>
</evidence>
<dbReference type="InterPro" id="IPR029472">
    <property type="entry name" value="Copia-like_N"/>
</dbReference>
<sequence>MSLIPGATPSVYTLNASDNPGALISSVVLNEHNYSEWATELMNSLQAKQKLGFIDGTIPKPTTEPDLSSWKAANSMIIGWIRTSIDPAIRSTVSFVSNAKDLWASLKQRFSTGNGVRRQLLKDEISACRQDGQPILAYYGRLTKLWEELQNYKTTRACTCAAAPDIAKEREDDKVHQFLFGLDERFRPIRSTITDQEPLPDLNHVYSRVIREEQNLNASRLKDAGKTETIGFSVQAVPSLSSPQVAAVSAPRPRDRSSLSCTHCHRQGHDISECFLVHGYPDWWLEQNRHDGSSNTMARGSHGRGTNNRGTTTRGGRYNSSGNRGRGRANAVNTRSPSTSTNWASDSIAQLISLLQAQRPNTSSEKLSGKTRSTDVIIDTGASHHMTGDLRLLSNVVDIVPSPVTKPDGSASRATKRGTLTLNDQYDLPDVLFVPDFNCTLISVAKLLKHTGCIAVFTDTLCFLQDRFTRTLIGAGEEREGVYYFTGVLAARVHKVVKESSSAILWHQRLGHPSTGVLLSLPEFSFLVVILMCSRVVILVFVLNKHVTFFQPVLIKLHLVLSLYIAMFGVLTAHRLLVVLSISLLLLMTSRDLSGRSSWLKNLMSLVYYVIFVP</sequence>
<dbReference type="InterPro" id="IPR025724">
    <property type="entry name" value="GAG-pre-integrase_dom"/>
</dbReference>
<dbReference type="Pfam" id="PF13976">
    <property type="entry name" value="gag_pre-integrs"/>
    <property type="match status" value="1"/>
</dbReference>
<accession>A0ABM1QR67</accession>
<reference evidence="7" key="2">
    <citation type="submission" date="2025-08" db="UniProtKB">
        <authorList>
            <consortium name="RefSeq"/>
        </authorList>
    </citation>
    <scope>IDENTIFICATION</scope>
    <source>
        <tissue evidence="7">Leaf</tissue>
    </source>
</reference>
<feature type="domain" description="GAG-pre-integrase" evidence="3">
    <location>
        <begin position="481"/>
        <end position="522"/>
    </location>
</feature>
<keyword evidence="2" id="KW-0472">Membrane</keyword>